<dbReference type="AlphaFoldDB" id="A0A2T7DI74"/>
<organism evidence="6 7">
    <name type="scientific">Panicum hallii var. hallii</name>
    <dbReference type="NCBI Taxonomy" id="1504633"/>
    <lineage>
        <taxon>Eukaryota</taxon>
        <taxon>Viridiplantae</taxon>
        <taxon>Streptophyta</taxon>
        <taxon>Embryophyta</taxon>
        <taxon>Tracheophyta</taxon>
        <taxon>Spermatophyta</taxon>
        <taxon>Magnoliopsida</taxon>
        <taxon>Liliopsida</taxon>
        <taxon>Poales</taxon>
        <taxon>Poaceae</taxon>
        <taxon>PACMAD clade</taxon>
        <taxon>Panicoideae</taxon>
        <taxon>Panicodae</taxon>
        <taxon>Paniceae</taxon>
        <taxon>Panicinae</taxon>
        <taxon>Panicum</taxon>
        <taxon>Panicum sect. Panicum</taxon>
    </lineage>
</organism>
<dbReference type="EMBL" id="CM009753">
    <property type="protein sequence ID" value="PUZ55263.1"/>
    <property type="molecule type" value="Genomic_DNA"/>
</dbReference>
<accession>A0A2T7DI74</accession>
<evidence type="ECO:0000256" key="1">
    <source>
        <dbReference type="ARBA" id="ARBA00009707"/>
    </source>
</evidence>
<dbReference type="STRING" id="1504633.A0A2T7DI74"/>
<dbReference type="InterPro" id="IPR016140">
    <property type="entry name" value="Bifunc_inhib/LTP/seed_store"/>
</dbReference>
<feature type="domain" description="Bifunctional inhibitor/plant lipid transfer protein/seed storage helical" evidence="5">
    <location>
        <begin position="37"/>
        <end position="103"/>
    </location>
</feature>
<gene>
    <name evidence="6" type="ORF">GQ55_5G198500</name>
</gene>
<comment type="similarity">
    <text evidence="1">Belongs to the plant LTP family. B11E subfamily.</text>
</comment>
<dbReference type="Pfam" id="PF14368">
    <property type="entry name" value="LTP_2"/>
    <property type="match status" value="1"/>
</dbReference>
<evidence type="ECO:0000313" key="6">
    <source>
        <dbReference type="EMBL" id="PUZ55263.1"/>
    </source>
</evidence>
<feature type="signal peptide" evidence="4">
    <location>
        <begin position="1"/>
        <end position="16"/>
    </location>
</feature>
<dbReference type="Gramene" id="PUZ55263">
    <property type="protein sequence ID" value="PUZ55263"/>
    <property type="gene ID" value="GQ55_5G198500"/>
</dbReference>
<sequence>MKVYALQLLLLVAVLAAPCTTVCRASGAGPPPPPPPPPPPQCDPLALRPCAAAVIDGARPSGECCAKVREQEPCLCRYSRNPDLRRYINSREGRRIAAVCRVRRLRC</sequence>
<dbReference type="InterPro" id="IPR033872">
    <property type="entry name" value="nsLTP2"/>
</dbReference>
<evidence type="ECO:0000256" key="3">
    <source>
        <dbReference type="ARBA" id="ARBA00023121"/>
    </source>
</evidence>
<name>A0A2T7DI74_9POAL</name>
<dbReference type="Proteomes" id="UP000244336">
    <property type="component" value="Chromosome 5"/>
</dbReference>
<evidence type="ECO:0000256" key="2">
    <source>
        <dbReference type="ARBA" id="ARBA00022448"/>
    </source>
</evidence>
<dbReference type="CDD" id="cd01959">
    <property type="entry name" value="nsLTP2"/>
    <property type="match status" value="1"/>
</dbReference>
<keyword evidence="2" id="KW-0813">Transport</keyword>
<dbReference type="PANTHER" id="PTHR33214:SF3">
    <property type="entry name" value="OS01G0691100 PROTEIN"/>
    <property type="match status" value="1"/>
</dbReference>
<dbReference type="GO" id="GO:0008289">
    <property type="term" value="F:lipid binding"/>
    <property type="evidence" value="ECO:0007669"/>
    <property type="project" value="UniProtKB-KW"/>
</dbReference>
<keyword evidence="3" id="KW-0446">Lipid-binding</keyword>
<dbReference type="Gene3D" id="1.10.110.10">
    <property type="entry name" value="Plant lipid-transfer and hydrophobic proteins"/>
    <property type="match status" value="1"/>
</dbReference>
<proteinExistence type="inferred from homology"/>
<keyword evidence="7" id="KW-1185">Reference proteome</keyword>
<dbReference type="PANTHER" id="PTHR33214">
    <property type="entry name" value="BIFUNCTIONAL INHIBITOR/LIPID-TRANSFER PROTEIN/SEED STORAGE 2S ALBUMIN SUPERFAMILY PROTEIN"/>
    <property type="match status" value="1"/>
</dbReference>
<protein>
    <recommendedName>
        <fullName evidence="5">Bifunctional inhibitor/plant lipid transfer protein/seed storage helical domain-containing protein</fullName>
    </recommendedName>
</protein>
<evidence type="ECO:0000256" key="4">
    <source>
        <dbReference type="SAM" id="SignalP"/>
    </source>
</evidence>
<evidence type="ECO:0000259" key="5">
    <source>
        <dbReference type="Pfam" id="PF14368"/>
    </source>
</evidence>
<evidence type="ECO:0000313" key="7">
    <source>
        <dbReference type="Proteomes" id="UP000244336"/>
    </source>
</evidence>
<dbReference type="SUPFAM" id="SSF47699">
    <property type="entry name" value="Bifunctional inhibitor/lipid-transfer protein/seed storage 2S albumin"/>
    <property type="match status" value="1"/>
</dbReference>
<feature type="chain" id="PRO_5015438906" description="Bifunctional inhibitor/plant lipid transfer protein/seed storage helical domain-containing protein" evidence="4">
    <location>
        <begin position="17"/>
        <end position="107"/>
    </location>
</feature>
<keyword evidence="4" id="KW-0732">Signal</keyword>
<dbReference type="GO" id="GO:0006869">
    <property type="term" value="P:lipid transport"/>
    <property type="evidence" value="ECO:0007669"/>
    <property type="project" value="InterPro"/>
</dbReference>
<dbReference type="OrthoDB" id="665742at2759"/>
<dbReference type="InterPro" id="IPR036312">
    <property type="entry name" value="Bifun_inhib/LTP/seed_sf"/>
</dbReference>
<reference evidence="6 7" key="1">
    <citation type="submission" date="2018-04" db="EMBL/GenBank/DDBJ databases">
        <title>WGS assembly of Panicum hallii var. hallii HAL2.</title>
        <authorList>
            <person name="Lovell J."/>
            <person name="Jenkins J."/>
            <person name="Lowry D."/>
            <person name="Mamidi S."/>
            <person name="Sreedasyam A."/>
            <person name="Weng X."/>
            <person name="Barry K."/>
            <person name="Bonette J."/>
            <person name="Campitelli B."/>
            <person name="Daum C."/>
            <person name="Gordon S."/>
            <person name="Gould B."/>
            <person name="Lipzen A."/>
            <person name="MacQueen A."/>
            <person name="Palacio-Mejia J."/>
            <person name="Plott C."/>
            <person name="Shakirov E."/>
            <person name="Shu S."/>
            <person name="Yoshinaga Y."/>
            <person name="Zane M."/>
            <person name="Rokhsar D."/>
            <person name="Grimwood J."/>
            <person name="Schmutz J."/>
            <person name="Juenger T."/>
        </authorList>
    </citation>
    <scope>NUCLEOTIDE SEQUENCE [LARGE SCALE GENOMIC DNA]</scope>
    <source>
        <strain evidence="7">cv. HAL2</strain>
    </source>
</reference>